<evidence type="ECO:0000313" key="3">
    <source>
        <dbReference type="EMBL" id="ALO65590.1"/>
    </source>
</evidence>
<name>A0A0S2LW88_9MICC</name>
<dbReference type="EMBL" id="CP013200">
    <property type="protein sequence ID" value="ALO65590.1"/>
    <property type="molecule type" value="Genomic_DNA"/>
</dbReference>
<keyword evidence="1" id="KW-0732">Signal</keyword>
<feature type="signal peptide" evidence="1">
    <location>
        <begin position="1"/>
        <end position="22"/>
    </location>
</feature>
<dbReference type="RefSeq" id="WP_062286164.1">
    <property type="nucleotide sequence ID" value="NZ_CP013200.1"/>
</dbReference>
<proteinExistence type="predicted"/>
<protein>
    <recommendedName>
        <fullName evidence="2">DUF306 domain-containing protein</fullName>
    </recommendedName>
</protein>
<dbReference type="Gene3D" id="2.40.128.270">
    <property type="match status" value="1"/>
</dbReference>
<dbReference type="InterPro" id="IPR005184">
    <property type="entry name" value="DUF306_Meta_HslJ"/>
</dbReference>
<evidence type="ECO:0000256" key="1">
    <source>
        <dbReference type="SAM" id="SignalP"/>
    </source>
</evidence>
<reference evidence="3 4" key="2">
    <citation type="journal article" date="2016" name="J. Biotechnol.">
        <title>Complete genome sequence of Arthrobacter alpinus ERGS4:06, a yellow pigmented bacterium tolerant to cold and radiations isolated from Sikkim Himalaya.</title>
        <authorList>
            <person name="Kumar R."/>
            <person name="Singh D."/>
            <person name="Swarnkar M.K."/>
            <person name="Singh A.K."/>
            <person name="Kumar S."/>
        </authorList>
    </citation>
    <scope>NUCLEOTIDE SEQUENCE [LARGE SCALE GENOMIC DNA]</scope>
    <source>
        <strain evidence="3 4">ERGS4:06</strain>
    </source>
</reference>
<dbReference type="PROSITE" id="PS51257">
    <property type="entry name" value="PROKAR_LIPOPROTEIN"/>
    <property type="match status" value="1"/>
</dbReference>
<reference evidence="4" key="1">
    <citation type="submission" date="2015-11" db="EMBL/GenBank/DDBJ databases">
        <authorList>
            <person name="Kumar R."/>
            <person name="Singh D."/>
            <person name="Swarnkar M.K."/>
            <person name="Singh A.K."/>
            <person name="Kumar S."/>
        </authorList>
    </citation>
    <scope>NUCLEOTIDE SEQUENCE [LARGE SCALE GENOMIC DNA]</scope>
    <source>
        <strain evidence="4">ERGS4:06</strain>
    </source>
</reference>
<dbReference type="Pfam" id="PF03724">
    <property type="entry name" value="META"/>
    <property type="match status" value="1"/>
</dbReference>
<accession>A0A0S2LW88</accession>
<evidence type="ECO:0000259" key="2">
    <source>
        <dbReference type="Pfam" id="PF03724"/>
    </source>
</evidence>
<organism evidence="3 4">
    <name type="scientific">Arthrobacter alpinus</name>
    <dbReference type="NCBI Taxonomy" id="656366"/>
    <lineage>
        <taxon>Bacteria</taxon>
        <taxon>Bacillati</taxon>
        <taxon>Actinomycetota</taxon>
        <taxon>Actinomycetes</taxon>
        <taxon>Micrococcales</taxon>
        <taxon>Micrococcaceae</taxon>
        <taxon>Arthrobacter</taxon>
    </lineage>
</organism>
<feature type="domain" description="DUF306" evidence="2">
    <location>
        <begin position="55"/>
        <end position="94"/>
    </location>
</feature>
<evidence type="ECO:0000313" key="4">
    <source>
        <dbReference type="Proteomes" id="UP000059574"/>
    </source>
</evidence>
<dbReference type="AlphaFoldDB" id="A0A0S2LW88"/>
<gene>
    <name evidence="3" type="ORF">AS189_02650</name>
</gene>
<feature type="chain" id="PRO_5006602195" description="DUF306 domain-containing protein" evidence="1">
    <location>
        <begin position="23"/>
        <end position="129"/>
    </location>
</feature>
<dbReference type="OrthoDB" id="4990393at2"/>
<dbReference type="InterPro" id="IPR038670">
    <property type="entry name" value="HslJ-like_sf"/>
</dbReference>
<dbReference type="Proteomes" id="UP000059574">
    <property type="component" value="Chromosome"/>
</dbReference>
<sequence>MKRLAALTGSLLLALTISSCGAATGPVGTWGEGYNTDKQPYLELSLGSDKTAEYEQAGFLTGSDGCNRITGQWFLVQGKLSFSQLSGTQMACEGVDPWLMKAAGGEIDGDVLTVKDSAGLPVGTLDRRN</sequence>